<organism evidence="3 4">
    <name type="scientific">Didymosphaeria variabile</name>
    <dbReference type="NCBI Taxonomy" id="1932322"/>
    <lineage>
        <taxon>Eukaryota</taxon>
        <taxon>Fungi</taxon>
        <taxon>Dikarya</taxon>
        <taxon>Ascomycota</taxon>
        <taxon>Pezizomycotina</taxon>
        <taxon>Dothideomycetes</taxon>
        <taxon>Pleosporomycetidae</taxon>
        <taxon>Pleosporales</taxon>
        <taxon>Massarineae</taxon>
        <taxon>Didymosphaeriaceae</taxon>
        <taxon>Didymosphaeria</taxon>
    </lineage>
</organism>
<dbReference type="SUPFAM" id="SSF81383">
    <property type="entry name" value="F-box domain"/>
    <property type="match status" value="1"/>
</dbReference>
<dbReference type="Gene3D" id="1.20.1280.50">
    <property type="match status" value="1"/>
</dbReference>
<dbReference type="GeneID" id="80914210"/>
<gene>
    <name evidence="3" type="ORF">N0V89_010680</name>
</gene>
<evidence type="ECO:0000313" key="4">
    <source>
        <dbReference type="Proteomes" id="UP001140513"/>
    </source>
</evidence>
<dbReference type="CDD" id="cd09917">
    <property type="entry name" value="F-box_SF"/>
    <property type="match status" value="1"/>
</dbReference>
<feature type="signal peptide" evidence="1">
    <location>
        <begin position="1"/>
        <end position="21"/>
    </location>
</feature>
<feature type="chain" id="PRO_5040926981" description="F-box domain-containing protein" evidence="1">
    <location>
        <begin position="22"/>
        <end position="372"/>
    </location>
</feature>
<dbReference type="InterPro" id="IPR036047">
    <property type="entry name" value="F-box-like_dom_sf"/>
</dbReference>
<evidence type="ECO:0000256" key="1">
    <source>
        <dbReference type="SAM" id="SignalP"/>
    </source>
</evidence>
<dbReference type="PROSITE" id="PS50181">
    <property type="entry name" value="FBOX"/>
    <property type="match status" value="1"/>
</dbReference>
<protein>
    <recommendedName>
        <fullName evidence="2">F-box domain-containing protein</fullName>
    </recommendedName>
</protein>
<evidence type="ECO:0000313" key="3">
    <source>
        <dbReference type="EMBL" id="KAJ4346748.1"/>
    </source>
</evidence>
<name>A0A9W9C6T5_9PLEO</name>
<reference evidence="3" key="1">
    <citation type="submission" date="2022-10" db="EMBL/GenBank/DDBJ databases">
        <title>Tapping the CABI collections for fungal endophytes: first genome assemblies for Collariella, Neodidymelliopsis, Ascochyta clinopodiicola, Didymella pomorum, Didymosphaeria variabile, Neocosmospora piperis and Neocucurbitaria cava.</title>
        <authorList>
            <person name="Hill R."/>
        </authorList>
    </citation>
    <scope>NUCLEOTIDE SEQUENCE</scope>
    <source>
        <strain evidence="3">IMI 356815</strain>
    </source>
</reference>
<dbReference type="RefSeq" id="XP_056066548.1">
    <property type="nucleotide sequence ID" value="XM_056219421.1"/>
</dbReference>
<dbReference type="Proteomes" id="UP001140513">
    <property type="component" value="Unassembled WGS sequence"/>
</dbReference>
<keyword evidence="1" id="KW-0732">Signal</keyword>
<keyword evidence="4" id="KW-1185">Reference proteome</keyword>
<dbReference type="Pfam" id="PF12937">
    <property type="entry name" value="F-box-like"/>
    <property type="match status" value="1"/>
</dbReference>
<dbReference type="InterPro" id="IPR001810">
    <property type="entry name" value="F-box_dom"/>
</dbReference>
<dbReference type="OrthoDB" id="3800738at2759"/>
<dbReference type="AlphaFoldDB" id="A0A9W9C6T5"/>
<accession>A0A9W9C6T5</accession>
<feature type="domain" description="F-box" evidence="2">
    <location>
        <begin position="37"/>
        <end position="83"/>
    </location>
</feature>
<evidence type="ECO:0000259" key="2">
    <source>
        <dbReference type="PROSITE" id="PS50181"/>
    </source>
</evidence>
<proteinExistence type="predicted"/>
<dbReference type="EMBL" id="JAPEUX010000008">
    <property type="protein sequence ID" value="KAJ4346748.1"/>
    <property type="molecule type" value="Genomic_DNA"/>
</dbReference>
<sequence>MLWSCRILLYLLLPTKRDVSSFVTTSKPSITTMPNAAPPLALTTPELLEYILAFLPPRDLLLVQRVCKPWHDLITTSPTLQTLLYFRAPPPSSSPSLTPFSSSEYTLNPLLKSAFPFLFSPNKVQSAERAEDWDVEWGDLELPAAVDPNVKPFIYSSFNRNPAAFRRKEASWRRMHISNPPVRTIVWRRESAGMAGLFIGECVTGFGDSTGRTSSITLGTLGEDALQRKWDEESRSGFRKTDEGYLISKDQLDLQKEDGLRMAVLYDYLFEVNCTGYVPSHWNVEFAVGQYPHPQKVVEYAHQPNAELSLAKLMRDEEHEEHEGAGVTMLVEVHWSKGCIVEEEEDYQQFRSDGYQNVDVGPMARLKEMMWD</sequence>
<dbReference type="SMART" id="SM00256">
    <property type="entry name" value="FBOX"/>
    <property type="match status" value="1"/>
</dbReference>
<comment type="caution">
    <text evidence="3">The sequence shown here is derived from an EMBL/GenBank/DDBJ whole genome shotgun (WGS) entry which is preliminary data.</text>
</comment>